<dbReference type="PANTHER" id="PTHR41328:SF2">
    <property type="entry name" value="TERMINASE SMALL SUBUNIT"/>
    <property type="match status" value="1"/>
</dbReference>
<protein>
    <submittedName>
        <fullName evidence="4">Terminase small subunit</fullName>
    </submittedName>
</protein>
<dbReference type="Gene3D" id="1.10.10.1400">
    <property type="entry name" value="Terminase, small subunit, N-terminal DNA-binding domain, HTH motif"/>
    <property type="match status" value="2"/>
</dbReference>
<comment type="caution">
    <text evidence="4">The sequence shown here is derived from an EMBL/GenBank/DDBJ whole genome shotgun (WGS) entry which is preliminary data.</text>
</comment>
<evidence type="ECO:0000256" key="2">
    <source>
        <dbReference type="ARBA" id="ARBA00023219"/>
    </source>
</evidence>
<dbReference type="GO" id="GO:0051276">
    <property type="term" value="P:chromosome organization"/>
    <property type="evidence" value="ECO:0007669"/>
    <property type="project" value="InterPro"/>
</dbReference>
<dbReference type="InterPro" id="IPR038713">
    <property type="entry name" value="Terminase_Gp1_N_sf"/>
</dbReference>
<dbReference type="OrthoDB" id="1338457at2"/>
<evidence type="ECO:0000256" key="1">
    <source>
        <dbReference type="ARBA" id="ARBA00022612"/>
    </source>
</evidence>
<dbReference type="AlphaFoldDB" id="A0A3N4Q1A4"/>
<name>A0A3N4Q1A4_9BACT</name>
<gene>
    <name evidence="4" type="ORF">EGT74_24480</name>
</gene>
<evidence type="ECO:0000256" key="3">
    <source>
        <dbReference type="SAM" id="MobiDB-lite"/>
    </source>
</evidence>
<sequence>MALKPQQKKFAKHYVQNGDHIESYLKVFPKADRKLAASSGKRWLKHAAIAAEIERLQQPPIVIPAPDPENTANTITLTPLEPQQKRFCEEYIIDLNATAAAIRAGYSENSAGSQASDLLKKANIQHFVRQLMGAREQRTEIKADRVLEEIAYIAFARVTDFVKVEAVEEDPTGPIGFNAPEEDDEPQPKRKDSKTTYKIVDVFPTDGIAPEKMAAVASIKQGRNGIEIKLHDKTKCLELLGRHLAMWNDKLQVSTDDELKNLFKTVMGGE</sequence>
<dbReference type="InterPro" id="IPR005335">
    <property type="entry name" value="Terminase_ssu"/>
</dbReference>
<dbReference type="InterPro" id="IPR052404">
    <property type="entry name" value="SPP1-like_terminase"/>
</dbReference>
<reference evidence="4 5" key="1">
    <citation type="submission" date="2018-11" db="EMBL/GenBank/DDBJ databases">
        <title>Chitinophaga lutea sp.nov., isolate from arsenic contaminated soil.</title>
        <authorList>
            <person name="Zong Y."/>
        </authorList>
    </citation>
    <scope>NUCLEOTIDE SEQUENCE [LARGE SCALE GENOMIC DNA]</scope>
    <source>
        <strain evidence="4 5">ZY74</strain>
    </source>
</reference>
<accession>A0A3N4Q1A4</accession>
<organism evidence="4 5">
    <name type="scientific">Chitinophaga lutea</name>
    <dbReference type="NCBI Taxonomy" id="2488634"/>
    <lineage>
        <taxon>Bacteria</taxon>
        <taxon>Pseudomonadati</taxon>
        <taxon>Bacteroidota</taxon>
        <taxon>Chitinophagia</taxon>
        <taxon>Chitinophagales</taxon>
        <taxon>Chitinophagaceae</taxon>
        <taxon>Chitinophaga</taxon>
    </lineage>
</organism>
<keyword evidence="2" id="KW-0231">Viral genome packaging</keyword>
<keyword evidence="1" id="KW-1188">Viral release from host cell</keyword>
<evidence type="ECO:0000313" key="5">
    <source>
        <dbReference type="Proteomes" id="UP000278351"/>
    </source>
</evidence>
<dbReference type="Proteomes" id="UP000278351">
    <property type="component" value="Unassembled WGS sequence"/>
</dbReference>
<dbReference type="RefSeq" id="WP_123849186.1">
    <property type="nucleotide sequence ID" value="NZ_RPDH01000003.1"/>
</dbReference>
<dbReference type="Pfam" id="PF03592">
    <property type="entry name" value="Terminase_2"/>
    <property type="match status" value="1"/>
</dbReference>
<dbReference type="PANTHER" id="PTHR41328">
    <property type="entry name" value="TERMINASE SMALL SUBUNIT-RELATED"/>
    <property type="match status" value="1"/>
</dbReference>
<proteinExistence type="predicted"/>
<feature type="region of interest" description="Disordered" evidence="3">
    <location>
        <begin position="172"/>
        <end position="194"/>
    </location>
</feature>
<dbReference type="EMBL" id="RPDH01000003">
    <property type="protein sequence ID" value="RPE05544.1"/>
    <property type="molecule type" value="Genomic_DNA"/>
</dbReference>
<keyword evidence="5" id="KW-1185">Reference proteome</keyword>
<evidence type="ECO:0000313" key="4">
    <source>
        <dbReference type="EMBL" id="RPE05544.1"/>
    </source>
</evidence>